<dbReference type="EMBL" id="JAFCLK010000003">
    <property type="protein sequence ID" value="MBR1134885.1"/>
    <property type="molecule type" value="Genomic_DNA"/>
</dbReference>
<dbReference type="Proteomes" id="UP001314635">
    <property type="component" value="Unassembled WGS sequence"/>
</dbReference>
<reference evidence="2" key="1">
    <citation type="journal article" date="2021" name="ISME J.">
        <title>Evolutionary origin and ecological implication of a unique nif island in free-living Bradyrhizobium lineages.</title>
        <authorList>
            <person name="Tao J."/>
        </authorList>
    </citation>
    <scope>NUCLEOTIDE SEQUENCE [LARGE SCALE GENOMIC DNA]</scope>
    <source>
        <strain evidence="2">SZCCT0094</strain>
    </source>
</reference>
<gene>
    <name evidence="1" type="ORF">JQ619_03825</name>
</gene>
<evidence type="ECO:0000313" key="1">
    <source>
        <dbReference type="EMBL" id="MBR1134885.1"/>
    </source>
</evidence>
<dbReference type="RefSeq" id="WP_172238200.1">
    <property type="nucleotide sequence ID" value="NZ_JABFDP010000018.1"/>
</dbReference>
<proteinExistence type="predicted"/>
<sequence length="258" mass="28086">MGCVLWLFAGGIGPSAAQLIPQSPELKTSIAFFYRDPRIETLTHVFATLTSEGRDWTAYPPVAGLLGRTFALHPDWIDRLAPSPGDSKAASAFLAAVRLSGHAAEAGKYRSRFGPNDLDSTLEDQFGSAPDRLEDIRIRTPTDLDLLWGASFAEGDGRYVRMILDFFASITNQSELIALDTARITVAMVGGPKDIYDALKQRYDAAQRGRMVVAAAALWATGSNVRQHDYVRQATTAYIHDHPGTYAVRALSAITGIK</sequence>
<keyword evidence="2" id="KW-1185">Reference proteome</keyword>
<name>A0ABS5G0N8_9BRAD</name>
<protein>
    <submittedName>
        <fullName evidence="1">Uncharacterized protein</fullName>
    </submittedName>
</protein>
<evidence type="ECO:0000313" key="2">
    <source>
        <dbReference type="Proteomes" id="UP001314635"/>
    </source>
</evidence>
<accession>A0ABS5G0N8</accession>
<comment type="caution">
    <text evidence="1">The sequence shown here is derived from an EMBL/GenBank/DDBJ whole genome shotgun (WGS) entry which is preliminary data.</text>
</comment>
<organism evidence="1 2">
    <name type="scientific">Bradyrhizobium denitrificans</name>
    <dbReference type="NCBI Taxonomy" id="2734912"/>
    <lineage>
        <taxon>Bacteria</taxon>
        <taxon>Pseudomonadati</taxon>
        <taxon>Pseudomonadota</taxon>
        <taxon>Alphaproteobacteria</taxon>
        <taxon>Hyphomicrobiales</taxon>
        <taxon>Nitrobacteraceae</taxon>
        <taxon>Bradyrhizobium</taxon>
    </lineage>
</organism>